<keyword evidence="2" id="KW-1185">Reference proteome</keyword>
<organism evidence="1 2">
    <name type="scientific">Zalaria obscura</name>
    <dbReference type="NCBI Taxonomy" id="2024903"/>
    <lineage>
        <taxon>Eukaryota</taxon>
        <taxon>Fungi</taxon>
        <taxon>Dikarya</taxon>
        <taxon>Ascomycota</taxon>
        <taxon>Pezizomycotina</taxon>
        <taxon>Dothideomycetes</taxon>
        <taxon>Dothideomycetidae</taxon>
        <taxon>Dothideales</taxon>
        <taxon>Zalariaceae</taxon>
        <taxon>Zalaria</taxon>
    </lineage>
</organism>
<evidence type="ECO:0000313" key="2">
    <source>
        <dbReference type="Proteomes" id="UP001320706"/>
    </source>
</evidence>
<comment type="caution">
    <text evidence="1">The sequence shown here is derived from an EMBL/GenBank/DDBJ whole genome shotgun (WGS) entry which is preliminary data.</text>
</comment>
<sequence>MDEGNNNPLAEAGCPPGSPPRKPNSSADAALKPNDVPATQDQTDAALVLKDEDWDIFSCSALSALKMLINALQALSNITGDIPPTPPVSRPTTPHDKANPSSEDSPPHAGDSPISPTSPDSPHSTVPHPLPAIPIGSPEAHRDEPILPAADIGANAEAITIQQAAISRRFYLKVAPPFSISDYLLRIHQYCPHSPGVYLAAAAYVHRLCVSETLVPATSRTIHRLALATIRIASKSLEDNKWPQDRIAKVGGVSKKELNRLEVNLCFLLGFELYVTELQLRRSMWLLQQAALQGLSMRKRLSNSFMMRLPARPKGGAVEV</sequence>
<name>A0ACC3SDP8_9PEZI</name>
<reference evidence="1" key="1">
    <citation type="submission" date="2024-02" db="EMBL/GenBank/DDBJ databases">
        <title>Metagenome Assembled Genome of Zalaria obscura JY119.</title>
        <authorList>
            <person name="Vighnesh L."/>
            <person name="Jagadeeshwari U."/>
            <person name="Venkata Ramana C."/>
            <person name="Sasikala C."/>
        </authorList>
    </citation>
    <scope>NUCLEOTIDE SEQUENCE</scope>
    <source>
        <strain evidence="1">JY119</strain>
    </source>
</reference>
<protein>
    <submittedName>
        <fullName evidence="1">Uncharacterized protein</fullName>
    </submittedName>
</protein>
<gene>
    <name evidence="1" type="ORF">M8818_003580</name>
</gene>
<proteinExistence type="predicted"/>
<dbReference type="EMBL" id="JAMKPW020000016">
    <property type="protein sequence ID" value="KAK8210093.1"/>
    <property type="molecule type" value="Genomic_DNA"/>
</dbReference>
<accession>A0ACC3SDP8</accession>
<evidence type="ECO:0000313" key="1">
    <source>
        <dbReference type="EMBL" id="KAK8210093.1"/>
    </source>
</evidence>
<dbReference type="Proteomes" id="UP001320706">
    <property type="component" value="Unassembled WGS sequence"/>
</dbReference>